<gene>
    <name evidence="8" type="ORF">FYK55_16365</name>
</gene>
<name>A0A5M6D2Q9_9BACT</name>
<evidence type="ECO:0000259" key="3">
    <source>
        <dbReference type="Pfam" id="PF07626"/>
    </source>
</evidence>
<feature type="domain" description="Cytochrome C Planctomycete-type" evidence="6">
    <location>
        <begin position="39"/>
        <end position="86"/>
    </location>
</feature>
<dbReference type="InterPro" id="IPR013036">
    <property type="entry name" value="DUF1587"/>
</dbReference>
<dbReference type="Pfam" id="PF07624">
    <property type="entry name" value="PSD2"/>
    <property type="match status" value="1"/>
</dbReference>
<evidence type="ECO:0000313" key="9">
    <source>
        <dbReference type="Proteomes" id="UP000324479"/>
    </source>
</evidence>
<protein>
    <submittedName>
        <fullName evidence="8">DUF1592 domain-containing protein</fullName>
    </submittedName>
</protein>
<evidence type="ECO:0000259" key="6">
    <source>
        <dbReference type="Pfam" id="PF07635"/>
    </source>
</evidence>
<accession>A0A5M6D2Q9</accession>
<evidence type="ECO:0000313" key="8">
    <source>
        <dbReference type="EMBL" id="KAA5541784.1"/>
    </source>
</evidence>
<proteinExistence type="predicted"/>
<evidence type="ECO:0000259" key="5">
    <source>
        <dbReference type="Pfam" id="PF07631"/>
    </source>
</evidence>
<evidence type="ECO:0000259" key="4">
    <source>
        <dbReference type="Pfam" id="PF07627"/>
    </source>
</evidence>
<dbReference type="Pfam" id="PF07637">
    <property type="entry name" value="PSD5"/>
    <property type="match status" value="1"/>
</dbReference>
<dbReference type="Pfam" id="PF07627">
    <property type="entry name" value="PSCyt3"/>
    <property type="match status" value="1"/>
</dbReference>
<dbReference type="InterPro" id="IPR013042">
    <property type="entry name" value="DUF1592"/>
</dbReference>
<evidence type="ECO:0000259" key="7">
    <source>
        <dbReference type="Pfam" id="PF07637"/>
    </source>
</evidence>
<evidence type="ECO:0000259" key="2">
    <source>
        <dbReference type="Pfam" id="PF07624"/>
    </source>
</evidence>
<feature type="signal peptide" evidence="1">
    <location>
        <begin position="1"/>
        <end position="19"/>
    </location>
</feature>
<dbReference type="Pfam" id="PF07631">
    <property type="entry name" value="PSD4"/>
    <property type="match status" value="1"/>
</dbReference>
<feature type="domain" description="DUF1592" evidence="5">
    <location>
        <begin position="657"/>
        <end position="785"/>
    </location>
</feature>
<evidence type="ECO:0000256" key="1">
    <source>
        <dbReference type="SAM" id="SignalP"/>
    </source>
</evidence>
<dbReference type="EMBL" id="VWOX01000009">
    <property type="protein sequence ID" value="KAA5541784.1"/>
    <property type="molecule type" value="Genomic_DNA"/>
</dbReference>
<comment type="caution">
    <text evidence="8">The sequence shown here is derived from an EMBL/GenBank/DDBJ whole genome shotgun (WGS) entry which is preliminary data.</text>
</comment>
<dbReference type="InterPro" id="IPR011478">
    <property type="entry name" value="DUF1585"/>
</dbReference>
<feature type="domain" description="DUF1587" evidence="3">
    <location>
        <begin position="124"/>
        <end position="187"/>
    </location>
</feature>
<dbReference type="AlphaFoldDB" id="A0A5M6D2Q9"/>
<dbReference type="Pfam" id="PF07626">
    <property type="entry name" value="PSD3"/>
    <property type="match status" value="1"/>
</dbReference>
<keyword evidence="1" id="KW-0732">Signal</keyword>
<sequence>MRLLLLLLPLLIWLPSSGAADTLDSSFQKSVQPFVQRYCLDCHSAADAQGDLDLTADQDAASVAGNFRRWAVVMDRLEAGEMPPPDAGERPSDSEVKKVLHWITELRDSEAKRTSGDPGIVLARRLSNAEYNYTIRDLTGVDIRPAESFPVDPANEAGFDNTGESLTMSPSLIKKYLEAARMVSDHLVLAPGGLEFAPHPVMTFTDRDKYCVNRIIDFYHRQRTDYADYLLALWHFQQADPSRTDGDRKALQEFLSARESGQHDSAQSDGTKPLSARYASTLWQILTGPPRQQGPIAALQHLWRQLPTGDGPEATSQARQQCEQMRDFIVTLRRQLVHNVSNLTTPEVHDGSQPLVLWKNRQFVANRRRYAGGAPDVIEAKLDDLSLPAGSEASAAMKLPDDPAALEQYEQTFEEFCSIFPDKFYVSERARVYLDPEEEKERTGRYLSAGFHNQAGYFRDDAPLYDLMLSDAERRELDRLWTELDFVCRAPQRQYAAFIWFDRTDSSFMRDSQFDRYRAEDKDCTSEAKVQGLKAAYLEKAERVGGNPEALQAIGRYFDDMSQSFRWWEDQWEASQSVHVEAMIDFAQRAFRRPLTQPERDQLRSFYHSLRDQDGLSHDEAIRDCVVATLMSPHFCYRVDLPSRSGDGEQPTEIQPLDDFALASRLSYFLWASMPDDELLDLARAGELHRHDVLEAQTRRMSRDPRARGFVTEFAGNWLDFRRFQEHNGVDRERFQGFTDGLRQSMYEEPIRLMMHVISDQASVLDLLYGDFTFVDEQLARHYGMSDAYAAQVDKVSATNGGWIRMENTGRFGRGGLLPMGVFLTANSPGLRTSPVKRGNWVVKRILGEQIPAPPAAVPELPEDESKLGELTLREALARHRADPSCAACHERIDSFGLVFENYGPVGERRLEDFGGRAVDSHVMFPDDSEGEGLSGLRDYIRRERQDDFVENFCRKLLTYALSRSLQLSDELTIAQMKTTLEKSDHRFSSLVEVIVTSPAFLNQRINVKLER</sequence>
<feature type="domain" description="DUF1585" evidence="2">
    <location>
        <begin position="930"/>
        <end position="1001"/>
    </location>
</feature>
<feature type="domain" description="DUF1588" evidence="4">
    <location>
        <begin position="814"/>
        <end position="912"/>
    </location>
</feature>
<dbReference type="InterPro" id="IPR011429">
    <property type="entry name" value="Cyt_c_Planctomycete-type"/>
</dbReference>
<feature type="chain" id="PRO_5024293286" evidence="1">
    <location>
        <begin position="20"/>
        <end position="1012"/>
    </location>
</feature>
<feature type="domain" description="DUF1595" evidence="7">
    <location>
        <begin position="584"/>
        <end position="639"/>
    </location>
</feature>
<keyword evidence="9" id="KW-1185">Reference proteome</keyword>
<dbReference type="RefSeq" id="WP_150077518.1">
    <property type="nucleotide sequence ID" value="NZ_VWOX01000009.1"/>
</dbReference>
<dbReference type="InterPro" id="IPR013039">
    <property type="entry name" value="DUF1588"/>
</dbReference>
<dbReference type="Proteomes" id="UP000324479">
    <property type="component" value="Unassembled WGS sequence"/>
</dbReference>
<dbReference type="Pfam" id="PF07635">
    <property type="entry name" value="PSCyt1"/>
    <property type="match status" value="1"/>
</dbReference>
<organism evidence="8 9">
    <name type="scientific">Roseiconus nitratireducens</name>
    <dbReference type="NCBI Taxonomy" id="2605748"/>
    <lineage>
        <taxon>Bacteria</taxon>
        <taxon>Pseudomonadati</taxon>
        <taxon>Planctomycetota</taxon>
        <taxon>Planctomycetia</taxon>
        <taxon>Pirellulales</taxon>
        <taxon>Pirellulaceae</taxon>
        <taxon>Roseiconus</taxon>
    </lineage>
</organism>
<reference evidence="8 9" key="1">
    <citation type="submission" date="2019-08" db="EMBL/GenBank/DDBJ databases">
        <authorList>
            <person name="Dhanesh K."/>
            <person name="Kumar G."/>
            <person name="Sasikala C."/>
            <person name="Venkata Ramana C."/>
        </authorList>
    </citation>
    <scope>NUCLEOTIDE SEQUENCE [LARGE SCALE GENOMIC DNA]</scope>
    <source>
        <strain evidence="8 9">JC645</strain>
    </source>
</reference>
<dbReference type="InterPro" id="IPR013043">
    <property type="entry name" value="DUF1595"/>
</dbReference>